<evidence type="ECO:0008006" key="3">
    <source>
        <dbReference type="Google" id="ProtNLM"/>
    </source>
</evidence>
<name>A0AA37BQA8_9ARCH</name>
<sequence>MVISRNDRYVINEERMDIYLKQFHLTLKFKGKLKWNGKQGRSEIIYDEAGKWWYAHIPAEFEHEAEKGKLTASVDWG</sequence>
<keyword evidence="2" id="KW-1185">Reference proteome</keyword>
<reference evidence="1" key="2">
    <citation type="submission" date="2022-09" db="EMBL/GenBank/DDBJ databases">
        <authorList>
            <person name="Sun Q."/>
            <person name="Ohkuma M."/>
        </authorList>
    </citation>
    <scope>NUCLEOTIDE SEQUENCE</scope>
    <source>
        <strain evidence="1">JCM 13583</strain>
    </source>
</reference>
<dbReference type="Proteomes" id="UP000632195">
    <property type="component" value="Unassembled WGS sequence"/>
</dbReference>
<comment type="caution">
    <text evidence="1">The sequence shown here is derived from an EMBL/GenBank/DDBJ whole genome shotgun (WGS) entry which is preliminary data.</text>
</comment>
<dbReference type="AlphaFoldDB" id="A0AA37BQA8"/>
<protein>
    <recommendedName>
        <fullName evidence="3">Transposase</fullName>
    </recommendedName>
</protein>
<gene>
    <name evidence="1" type="ORF">GCM10007108_03700</name>
</gene>
<organism evidence="1 2">
    <name type="scientific">Thermogymnomonas acidicola</name>
    <dbReference type="NCBI Taxonomy" id="399579"/>
    <lineage>
        <taxon>Archaea</taxon>
        <taxon>Methanobacteriati</taxon>
        <taxon>Thermoplasmatota</taxon>
        <taxon>Thermoplasmata</taxon>
        <taxon>Thermoplasmatales</taxon>
        <taxon>Thermogymnomonas</taxon>
    </lineage>
</organism>
<reference evidence="1" key="1">
    <citation type="journal article" date="2014" name="Int. J. Syst. Evol. Microbiol.">
        <title>Complete genome sequence of Corynebacterium casei LMG S-19264T (=DSM 44701T), isolated from a smear-ripened cheese.</title>
        <authorList>
            <consortium name="US DOE Joint Genome Institute (JGI-PGF)"/>
            <person name="Walter F."/>
            <person name="Albersmeier A."/>
            <person name="Kalinowski J."/>
            <person name="Ruckert C."/>
        </authorList>
    </citation>
    <scope>NUCLEOTIDE SEQUENCE</scope>
    <source>
        <strain evidence="1">JCM 13583</strain>
    </source>
</reference>
<accession>A0AA37BQA8</accession>
<dbReference type="EMBL" id="BMNY01000001">
    <property type="protein sequence ID" value="GGM68831.1"/>
    <property type="molecule type" value="Genomic_DNA"/>
</dbReference>
<evidence type="ECO:0000313" key="1">
    <source>
        <dbReference type="EMBL" id="GGM68831.1"/>
    </source>
</evidence>
<proteinExistence type="predicted"/>
<evidence type="ECO:0000313" key="2">
    <source>
        <dbReference type="Proteomes" id="UP000632195"/>
    </source>
</evidence>